<gene>
    <name evidence="1" type="ORF">LCGC14_3168980</name>
</gene>
<dbReference type="EMBL" id="LAZR01070277">
    <property type="protein sequence ID" value="KKK43107.1"/>
    <property type="molecule type" value="Genomic_DNA"/>
</dbReference>
<proteinExistence type="predicted"/>
<protein>
    <submittedName>
        <fullName evidence="1">Uncharacterized protein</fullName>
    </submittedName>
</protein>
<sequence>KVLLITDFASILSLNGDAQKQIFAQLRNLYDGDAYKDTGSGARKHYSDLRITMIANSTPIINHKILIHQDLGTRELMYRTDSKEDSVDFEQKSLRALENEGRKPEMRKEIKATADCFLDSVKVTQTPISDKIRDWLFEKAKWLSIMRSTASTDAYSSELISDVSPEVPTRLLMQMKVVYQCLKSLDKDYSDKRAKEIILRIIHSSAKDIRVRIYQYLQNCDEAITSSKIAEALKMGKKTIITECNILWNLDLINCRKEITQSFGREFEISYWSTKHKPVVEEQVS</sequence>
<reference evidence="1" key="1">
    <citation type="journal article" date="2015" name="Nature">
        <title>Complex archaea that bridge the gap between prokaryotes and eukaryotes.</title>
        <authorList>
            <person name="Spang A."/>
            <person name="Saw J.H."/>
            <person name="Jorgensen S.L."/>
            <person name="Zaremba-Niedzwiedzka K."/>
            <person name="Martijn J."/>
            <person name="Lind A.E."/>
            <person name="van Eijk R."/>
            <person name="Schleper C."/>
            <person name="Guy L."/>
            <person name="Ettema T.J."/>
        </authorList>
    </citation>
    <scope>NUCLEOTIDE SEQUENCE</scope>
</reference>
<dbReference type="AlphaFoldDB" id="A0A0F8VFF4"/>
<comment type="caution">
    <text evidence="1">The sequence shown here is derived from an EMBL/GenBank/DDBJ whole genome shotgun (WGS) entry which is preliminary data.</text>
</comment>
<dbReference type="SUPFAM" id="SSF46785">
    <property type="entry name" value="Winged helix' DNA-binding domain"/>
    <property type="match status" value="1"/>
</dbReference>
<evidence type="ECO:0000313" key="1">
    <source>
        <dbReference type="EMBL" id="KKK43107.1"/>
    </source>
</evidence>
<name>A0A0F8VFF4_9ZZZZ</name>
<accession>A0A0F8VFF4</accession>
<dbReference type="InterPro" id="IPR036390">
    <property type="entry name" value="WH_DNA-bd_sf"/>
</dbReference>
<organism evidence="1">
    <name type="scientific">marine sediment metagenome</name>
    <dbReference type="NCBI Taxonomy" id="412755"/>
    <lineage>
        <taxon>unclassified sequences</taxon>
        <taxon>metagenomes</taxon>
        <taxon>ecological metagenomes</taxon>
    </lineage>
</organism>
<feature type="non-terminal residue" evidence="1">
    <location>
        <position position="1"/>
    </location>
</feature>